<dbReference type="GO" id="GO:0008528">
    <property type="term" value="F:G protein-coupled peptide receptor activity"/>
    <property type="evidence" value="ECO:0007669"/>
    <property type="project" value="TreeGrafter"/>
</dbReference>
<dbReference type="InterPro" id="IPR017452">
    <property type="entry name" value="GPCR_Rhodpsn_7TM"/>
</dbReference>
<dbReference type="Pfam" id="PF00001">
    <property type="entry name" value="7tm_1"/>
    <property type="match status" value="1"/>
</dbReference>
<name>A0A815W800_9BILA</name>
<dbReference type="GO" id="GO:0005886">
    <property type="term" value="C:plasma membrane"/>
    <property type="evidence" value="ECO:0007669"/>
    <property type="project" value="UniProtKB-SubCell"/>
</dbReference>
<keyword evidence="7" id="KW-0675">Receptor</keyword>
<evidence type="ECO:0000256" key="8">
    <source>
        <dbReference type="ARBA" id="ARBA00023224"/>
    </source>
</evidence>
<evidence type="ECO:0000256" key="3">
    <source>
        <dbReference type="ARBA" id="ARBA00022692"/>
    </source>
</evidence>
<keyword evidence="3 9" id="KW-0812">Transmembrane</keyword>
<dbReference type="Gene3D" id="1.20.1070.10">
    <property type="entry name" value="Rhodopsin 7-helix transmembrane proteins"/>
    <property type="match status" value="1"/>
</dbReference>
<evidence type="ECO:0000313" key="13">
    <source>
        <dbReference type="Proteomes" id="UP000663829"/>
    </source>
</evidence>
<protein>
    <recommendedName>
        <fullName evidence="10">G-protein coupled receptors family 1 profile domain-containing protein</fullName>
    </recommendedName>
</protein>
<evidence type="ECO:0000256" key="4">
    <source>
        <dbReference type="ARBA" id="ARBA00022989"/>
    </source>
</evidence>
<keyword evidence="13" id="KW-1185">Reference proteome</keyword>
<dbReference type="AlphaFoldDB" id="A0A815W800"/>
<feature type="non-terminal residue" evidence="11">
    <location>
        <position position="1"/>
    </location>
</feature>
<accession>A0A815W800</accession>
<feature type="domain" description="G-protein coupled receptors family 1 profile" evidence="10">
    <location>
        <begin position="1"/>
        <end position="229"/>
    </location>
</feature>
<keyword evidence="5" id="KW-0297">G-protein coupled receptor</keyword>
<feature type="transmembrane region" description="Helical" evidence="9">
    <location>
        <begin position="66"/>
        <end position="83"/>
    </location>
</feature>
<dbReference type="Proteomes" id="UP000681722">
    <property type="component" value="Unassembled WGS sequence"/>
</dbReference>
<evidence type="ECO:0000256" key="6">
    <source>
        <dbReference type="ARBA" id="ARBA00023136"/>
    </source>
</evidence>
<keyword evidence="6 9" id="KW-0472">Membrane</keyword>
<proteinExistence type="predicted"/>
<evidence type="ECO:0000259" key="10">
    <source>
        <dbReference type="PROSITE" id="PS50262"/>
    </source>
</evidence>
<gene>
    <name evidence="11" type="ORF">GPM918_LOCUS38426</name>
    <name evidence="12" type="ORF">SRO942_LOCUS39251</name>
</gene>
<comment type="subcellular location">
    <subcellularLocation>
        <location evidence="1">Cell membrane</location>
        <topology evidence="1">Multi-pass membrane protein</topology>
    </subcellularLocation>
</comment>
<evidence type="ECO:0000256" key="9">
    <source>
        <dbReference type="SAM" id="Phobius"/>
    </source>
</evidence>
<keyword evidence="2" id="KW-1003">Cell membrane</keyword>
<comment type="caution">
    <text evidence="11">The sequence shown here is derived from an EMBL/GenBank/DDBJ whole genome shotgun (WGS) entry which is preliminary data.</text>
</comment>
<evidence type="ECO:0000256" key="7">
    <source>
        <dbReference type="ARBA" id="ARBA00023170"/>
    </source>
</evidence>
<evidence type="ECO:0000313" key="11">
    <source>
        <dbReference type="EMBL" id="CAF1537512.1"/>
    </source>
</evidence>
<dbReference type="PANTHER" id="PTHR24230">
    <property type="entry name" value="G-PROTEIN COUPLED RECEPTOR"/>
    <property type="match status" value="1"/>
</dbReference>
<sequence length="246" mass="28098">TRILSTYKKDPTYELSFLCKIRTFTLFLSLTLASAFIALGSIDRYFCSCRSVSMRSLSNLRNARRLSLLTTVIGILLYVEIFYCHEANLSTAPVPCYSKNLPCRLYNDLGFLIFYIFIPLSVMTIFGCLTIGNIKRFRQITPLQISKTATTSLPLTGIKRRNDRQLIKMLFAEVLLLLFIDTPVGLQRFYTTIEMSVIKTPLRVAIDDFVLQLFSSCQYAGNAIPFFLYLFTGSIFRAIIKKLFVS</sequence>
<dbReference type="Proteomes" id="UP000663829">
    <property type="component" value="Unassembled WGS sequence"/>
</dbReference>
<keyword evidence="8" id="KW-0807">Transducer</keyword>
<evidence type="ECO:0000256" key="2">
    <source>
        <dbReference type="ARBA" id="ARBA00022475"/>
    </source>
</evidence>
<keyword evidence="4 9" id="KW-1133">Transmembrane helix</keyword>
<feature type="transmembrane region" description="Helical" evidence="9">
    <location>
        <begin position="166"/>
        <end position="186"/>
    </location>
</feature>
<dbReference type="EMBL" id="CAJNOQ010025461">
    <property type="protein sequence ID" value="CAF1537512.1"/>
    <property type="molecule type" value="Genomic_DNA"/>
</dbReference>
<feature type="transmembrane region" description="Helical" evidence="9">
    <location>
        <begin position="109"/>
        <end position="131"/>
    </location>
</feature>
<dbReference type="PROSITE" id="PS50262">
    <property type="entry name" value="G_PROTEIN_RECEP_F1_2"/>
    <property type="match status" value="1"/>
</dbReference>
<dbReference type="OrthoDB" id="9990906at2759"/>
<dbReference type="PANTHER" id="PTHR24230:SF75">
    <property type="entry name" value="RELAXIN FAMILY PEPTIDE RECEPTOR 3"/>
    <property type="match status" value="1"/>
</dbReference>
<dbReference type="GO" id="GO:0007218">
    <property type="term" value="P:neuropeptide signaling pathway"/>
    <property type="evidence" value="ECO:0007669"/>
    <property type="project" value="TreeGrafter"/>
</dbReference>
<feature type="transmembrane region" description="Helical" evidence="9">
    <location>
        <begin position="24"/>
        <end position="46"/>
    </location>
</feature>
<organism evidence="11 13">
    <name type="scientific">Didymodactylos carnosus</name>
    <dbReference type="NCBI Taxonomy" id="1234261"/>
    <lineage>
        <taxon>Eukaryota</taxon>
        <taxon>Metazoa</taxon>
        <taxon>Spiralia</taxon>
        <taxon>Gnathifera</taxon>
        <taxon>Rotifera</taxon>
        <taxon>Eurotatoria</taxon>
        <taxon>Bdelloidea</taxon>
        <taxon>Philodinida</taxon>
        <taxon>Philodinidae</taxon>
        <taxon>Didymodactylos</taxon>
    </lineage>
</organism>
<reference evidence="11" key="1">
    <citation type="submission" date="2021-02" db="EMBL/GenBank/DDBJ databases">
        <authorList>
            <person name="Nowell W R."/>
        </authorList>
    </citation>
    <scope>NUCLEOTIDE SEQUENCE</scope>
</reference>
<dbReference type="InterPro" id="IPR000276">
    <property type="entry name" value="GPCR_Rhodpsn"/>
</dbReference>
<evidence type="ECO:0000256" key="1">
    <source>
        <dbReference type="ARBA" id="ARBA00004651"/>
    </source>
</evidence>
<evidence type="ECO:0000313" key="12">
    <source>
        <dbReference type="EMBL" id="CAF4397476.1"/>
    </source>
</evidence>
<feature type="transmembrane region" description="Helical" evidence="9">
    <location>
        <begin position="219"/>
        <end position="240"/>
    </location>
</feature>
<evidence type="ECO:0000256" key="5">
    <source>
        <dbReference type="ARBA" id="ARBA00023040"/>
    </source>
</evidence>
<dbReference type="EMBL" id="CAJOBC010091075">
    <property type="protein sequence ID" value="CAF4397476.1"/>
    <property type="molecule type" value="Genomic_DNA"/>
</dbReference>
<dbReference type="SUPFAM" id="SSF81321">
    <property type="entry name" value="Family A G protein-coupled receptor-like"/>
    <property type="match status" value="1"/>
</dbReference>